<keyword evidence="4" id="KW-0597">Phosphoprotein</keyword>
<feature type="domain" description="Histidine kinase" evidence="5">
    <location>
        <begin position="392"/>
        <end position="481"/>
    </location>
</feature>
<dbReference type="InterPro" id="IPR000014">
    <property type="entry name" value="PAS"/>
</dbReference>
<dbReference type="InterPro" id="IPR003594">
    <property type="entry name" value="HATPase_dom"/>
</dbReference>
<comment type="caution">
    <text evidence="8">The sequence shown here is derived from an EMBL/GenBank/DDBJ whole genome shotgun (WGS) entry which is preliminary data.</text>
</comment>
<dbReference type="InterPro" id="IPR001789">
    <property type="entry name" value="Sig_transdc_resp-reg_receiver"/>
</dbReference>
<dbReference type="InterPro" id="IPR011006">
    <property type="entry name" value="CheY-like_superfamily"/>
</dbReference>
<dbReference type="SUPFAM" id="SSF55874">
    <property type="entry name" value="ATPase domain of HSP90 chaperone/DNA topoisomerase II/histidine kinase"/>
    <property type="match status" value="1"/>
</dbReference>
<dbReference type="EMBL" id="QFZK01000005">
    <property type="protein sequence ID" value="RFO96964.1"/>
    <property type="molecule type" value="Genomic_DNA"/>
</dbReference>
<reference evidence="8 9" key="1">
    <citation type="submission" date="2018-05" db="EMBL/GenBank/DDBJ databases">
        <title>Rhodoferax soyangensis sp.nov., isolated from an oligotrophic freshwater lake.</title>
        <authorList>
            <person name="Park M."/>
        </authorList>
    </citation>
    <scope>NUCLEOTIDE SEQUENCE [LARGE SCALE GENOMIC DNA]</scope>
    <source>
        <strain evidence="8 9">IMCC26218</strain>
    </source>
</reference>
<organism evidence="8 9">
    <name type="scientific">Rhodoferax lacus</name>
    <dbReference type="NCBI Taxonomy" id="2184758"/>
    <lineage>
        <taxon>Bacteria</taxon>
        <taxon>Pseudomonadati</taxon>
        <taxon>Pseudomonadota</taxon>
        <taxon>Betaproteobacteria</taxon>
        <taxon>Burkholderiales</taxon>
        <taxon>Comamonadaceae</taxon>
        <taxon>Rhodoferax</taxon>
    </lineage>
</organism>
<dbReference type="Pfam" id="PF07730">
    <property type="entry name" value="HisKA_3"/>
    <property type="match status" value="1"/>
</dbReference>
<dbReference type="SUPFAM" id="SSF55785">
    <property type="entry name" value="PYP-like sensor domain (PAS domain)"/>
    <property type="match status" value="1"/>
</dbReference>
<dbReference type="SUPFAM" id="SSF52172">
    <property type="entry name" value="CheY-like"/>
    <property type="match status" value="1"/>
</dbReference>
<dbReference type="PANTHER" id="PTHR24421">
    <property type="entry name" value="NITRATE/NITRITE SENSOR PROTEIN NARX-RELATED"/>
    <property type="match status" value="1"/>
</dbReference>
<dbReference type="CDD" id="cd19920">
    <property type="entry name" value="REC_PA4781-like"/>
    <property type="match status" value="1"/>
</dbReference>
<evidence type="ECO:0000313" key="8">
    <source>
        <dbReference type="EMBL" id="RFO96964.1"/>
    </source>
</evidence>
<gene>
    <name evidence="8" type="ORF">DIC66_10755</name>
</gene>
<keyword evidence="9" id="KW-1185">Reference proteome</keyword>
<evidence type="ECO:0000259" key="5">
    <source>
        <dbReference type="PROSITE" id="PS50109"/>
    </source>
</evidence>
<dbReference type="GO" id="GO:0000155">
    <property type="term" value="F:phosphorelay sensor kinase activity"/>
    <property type="evidence" value="ECO:0007669"/>
    <property type="project" value="InterPro"/>
</dbReference>
<protein>
    <recommendedName>
        <fullName evidence="10">Response regulator</fullName>
    </recommendedName>
</protein>
<feature type="domain" description="PAS" evidence="7">
    <location>
        <begin position="138"/>
        <end position="189"/>
    </location>
</feature>
<dbReference type="SMART" id="SM00387">
    <property type="entry name" value="HATPase_c"/>
    <property type="match status" value="1"/>
</dbReference>
<dbReference type="Proteomes" id="UP000260665">
    <property type="component" value="Unassembled WGS sequence"/>
</dbReference>
<feature type="modified residue" description="4-aspartylphosphate" evidence="4">
    <location>
        <position position="62"/>
    </location>
</feature>
<evidence type="ECO:0000256" key="2">
    <source>
        <dbReference type="ARBA" id="ARBA00022777"/>
    </source>
</evidence>
<evidence type="ECO:0000259" key="6">
    <source>
        <dbReference type="PROSITE" id="PS50110"/>
    </source>
</evidence>
<evidence type="ECO:0000256" key="1">
    <source>
        <dbReference type="ARBA" id="ARBA00022679"/>
    </source>
</evidence>
<dbReference type="RefSeq" id="WP_117176972.1">
    <property type="nucleotide sequence ID" value="NZ_QFZK01000005.1"/>
</dbReference>
<evidence type="ECO:0000313" key="9">
    <source>
        <dbReference type="Proteomes" id="UP000260665"/>
    </source>
</evidence>
<keyword evidence="1" id="KW-0808">Transferase</keyword>
<evidence type="ECO:0000256" key="3">
    <source>
        <dbReference type="ARBA" id="ARBA00023012"/>
    </source>
</evidence>
<accession>A0A3E1RC72</accession>
<dbReference type="Gene3D" id="3.40.50.2300">
    <property type="match status" value="1"/>
</dbReference>
<dbReference type="Pfam" id="PF02518">
    <property type="entry name" value="HATPase_c"/>
    <property type="match status" value="1"/>
</dbReference>
<feature type="domain" description="Response regulatory" evidence="6">
    <location>
        <begin position="13"/>
        <end position="129"/>
    </location>
</feature>
<dbReference type="InterPro" id="IPR036890">
    <property type="entry name" value="HATPase_C_sf"/>
</dbReference>
<sequence>MIPLSQSQVEWPLVLVVDDSPDILALIHSLLRERYRVKSASSGKKGLLIAQSEPAPNLILLDVMMPGMDGHEVCSLLKENPRTRDIPVIFLTAKADIENEEKAFSLGAVDYVTKPIGASVLLARVKAHIAADAQRRSLEGMFRDVIEYAPVIFLIADEDLNIVQTNAQAEQHFGYGREELLGLNLMDLLPQSVRFMRTEGTLARVQPGGAGVEFNPELVCVRKDGSSFPGSATFSRLDTLHGLLHTVVLVNATDKKETLRKLSESQESLRELAAINETARENERKHIAREVHDELGQVMTALRMSLSLMPMQFGTRIPGLIDSVDAMKALVDRAIKGVRNIATVLRPEALNMGLVPAIEWLRDEFLRHNEVRCVLECKGSTDPIDEMRAMLIYRIVQESLTNISRYAKASEVKILIHFTPKEIDVSISDDGCGFDPGEVMIRKTFGLLGMRERALTLGGDLMILSRPGRGTTIAVKVPLHPQLQECAP</sequence>
<dbReference type="InterPro" id="IPR050482">
    <property type="entry name" value="Sensor_HK_TwoCompSys"/>
</dbReference>
<dbReference type="GO" id="GO:0046983">
    <property type="term" value="F:protein dimerization activity"/>
    <property type="evidence" value="ECO:0007669"/>
    <property type="project" value="InterPro"/>
</dbReference>
<dbReference type="CDD" id="cd16917">
    <property type="entry name" value="HATPase_UhpB-NarQ-NarX-like"/>
    <property type="match status" value="1"/>
</dbReference>
<dbReference type="InterPro" id="IPR005467">
    <property type="entry name" value="His_kinase_dom"/>
</dbReference>
<dbReference type="PANTHER" id="PTHR24421:SF59">
    <property type="entry name" value="OXYGEN SENSOR HISTIDINE KINASE NREB"/>
    <property type="match status" value="1"/>
</dbReference>
<dbReference type="GO" id="GO:0016020">
    <property type="term" value="C:membrane"/>
    <property type="evidence" value="ECO:0007669"/>
    <property type="project" value="InterPro"/>
</dbReference>
<dbReference type="Pfam" id="PF13426">
    <property type="entry name" value="PAS_9"/>
    <property type="match status" value="1"/>
</dbReference>
<dbReference type="Gene3D" id="3.30.565.10">
    <property type="entry name" value="Histidine kinase-like ATPase, C-terminal domain"/>
    <property type="match status" value="1"/>
</dbReference>
<name>A0A3E1RC72_9BURK</name>
<dbReference type="SMART" id="SM00091">
    <property type="entry name" value="PAS"/>
    <property type="match status" value="1"/>
</dbReference>
<dbReference type="SMART" id="SM00448">
    <property type="entry name" value="REC"/>
    <property type="match status" value="1"/>
</dbReference>
<dbReference type="CDD" id="cd00130">
    <property type="entry name" value="PAS"/>
    <property type="match status" value="1"/>
</dbReference>
<keyword evidence="2" id="KW-0418">Kinase</keyword>
<dbReference type="Pfam" id="PF00072">
    <property type="entry name" value="Response_reg"/>
    <property type="match status" value="1"/>
</dbReference>
<proteinExistence type="predicted"/>
<dbReference type="PROSITE" id="PS50109">
    <property type="entry name" value="HIS_KIN"/>
    <property type="match status" value="1"/>
</dbReference>
<evidence type="ECO:0008006" key="10">
    <source>
        <dbReference type="Google" id="ProtNLM"/>
    </source>
</evidence>
<keyword evidence="3" id="KW-0902">Two-component regulatory system</keyword>
<dbReference type="PROSITE" id="PS50112">
    <property type="entry name" value="PAS"/>
    <property type="match status" value="1"/>
</dbReference>
<dbReference type="NCBIfam" id="TIGR00229">
    <property type="entry name" value="sensory_box"/>
    <property type="match status" value="1"/>
</dbReference>
<dbReference type="InterPro" id="IPR011712">
    <property type="entry name" value="Sig_transdc_His_kin_sub3_dim/P"/>
</dbReference>
<evidence type="ECO:0000256" key="4">
    <source>
        <dbReference type="PROSITE-ProRule" id="PRU00169"/>
    </source>
</evidence>
<evidence type="ECO:0000259" key="7">
    <source>
        <dbReference type="PROSITE" id="PS50112"/>
    </source>
</evidence>
<dbReference type="AlphaFoldDB" id="A0A3E1RC72"/>
<dbReference type="Gene3D" id="3.30.450.20">
    <property type="entry name" value="PAS domain"/>
    <property type="match status" value="1"/>
</dbReference>
<dbReference type="InterPro" id="IPR035965">
    <property type="entry name" value="PAS-like_dom_sf"/>
</dbReference>
<dbReference type="PROSITE" id="PS50110">
    <property type="entry name" value="RESPONSE_REGULATORY"/>
    <property type="match status" value="1"/>
</dbReference>
<dbReference type="Gene3D" id="1.20.5.1930">
    <property type="match status" value="1"/>
</dbReference>